<protein>
    <submittedName>
        <fullName evidence="3">Uncharacterized protein</fullName>
    </submittedName>
</protein>
<reference evidence="3 4" key="1">
    <citation type="journal article" date="2020" name="BMC Genomics">
        <title>Intraspecific diversification of the crop wild relative Brassica cretica Lam. using demographic model selection.</title>
        <authorList>
            <person name="Kioukis A."/>
            <person name="Michalopoulou V.A."/>
            <person name="Briers L."/>
            <person name="Pirintsos S."/>
            <person name="Studholme D.J."/>
            <person name="Pavlidis P."/>
            <person name="Sarris P.F."/>
        </authorList>
    </citation>
    <scope>NUCLEOTIDE SEQUENCE [LARGE SCALE GENOMIC DNA]</scope>
    <source>
        <strain evidence="4">cv. PFS-1207/04</strain>
    </source>
</reference>
<keyword evidence="4" id="KW-1185">Reference proteome</keyword>
<feature type="region of interest" description="Disordered" evidence="1">
    <location>
        <begin position="17"/>
        <end position="52"/>
    </location>
</feature>
<name>A0ABQ7EN72_BRACR</name>
<evidence type="ECO:0000256" key="2">
    <source>
        <dbReference type="SAM" id="Phobius"/>
    </source>
</evidence>
<evidence type="ECO:0000313" key="4">
    <source>
        <dbReference type="Proteomes" id="UP000266723"/>
    </source>
</evidence>
<keyword evidence="2" id="KW-1133">Transmembrane helix</keyword>
<feature type="transmembrane region" description="Helical" evidence="2">
    <location>
        <begin position="61"/>
        <end position="82"/>
    </location>
</feature>
<sequence>MHRDPPSSRWDLELAISSLTSPSDPREDDPSSSRLGAIGFGSGRGGGSESSSSVSSAAGEAMLSLLLELLLLLRCCIALIYLHLFALSSNGMYIATASEQGTLIRVHLVSESTKKQKVYYIVMIMGSLLSWSVSEKLSVGLLAPPSCHEVGHCRLRSCLLFNVGHKPEKQKVYYIVMIMGSLLSWSVSEKLSVGLLAPPSCKDSSLLLNASLD</sequence>
<organism evidence="3 4">
    <name type="scientific">Brassica cretica</name>
    <name type="common">Mustard</name>
    <dbReference type="NCBI Taxonomy" id="69181"/>
    <lineage>
        <taxon>Eukaryota</taxon>
        <taxon>Viridiplantae</taxon>
        <taxon>Streptophyta</taxon>
        <taxon>Embryophyta</taxon>
        <taxon>Tracheophyta</taxon>
        <taxon>Spermatophyta</taxon>
        <taxon>Magnoliopsida</taxon>
        <taxon>eudicotyledons</taxon>
        <taxon>Gunneridae</taxon>
        <taxon>Pentapetalae</taxon>
        <taxon>rosids</taxon>
        <taxon>malvids</taxon>
        <taxon>Brassicales</taxon>
        <taxon>Brassicaceae</taxon>
        <taxon>Brassiceae</taxon>
        <taxon>Brassica</taxon>
    </lineage>
</organism>
<dbReference type="Proteomes" id="UP000266723">
    <property type="component" value="Unassembled WGS sequence"/>
</dbReference>
<accession>A0ABQ7EN72</accession>
<dbReference type="EMBL" id="QGKV02000299">
    <property type="protein sequence ID" value="KAF3598013.1"/>
    <property type="molecule type" value="Genomic_DNA"/>
</dbReference>
<evidence type="ECO:0000256" key="1">
    <source>
        <dbReference type="SAM" id="MobiDB-lite"/>
    </source>
</evidence>
<keyword evidence="2" id="KW-0812">Transmembrane</keyword>
<comment type="caution">
    <text evidence="3">The sequence shown here is derived from an EMBL/GenBank/DDBJ whole genome shotgun (WGS) entry which is preliminary data.</text>
</comment>
<evidence type="ECO:0000313" key="3">
    <source>
        <dbReference type="EMBL" id="KAF3598013.1"/>
    </source>
</evidence>
<gene>
    <name evidence="3" type="ORF">DY000_02023548</name>
</gene>
<proteinExistence type="predicted"/>
<keyword evidence="2" id="KW-0472">Membrane</keyword>
<feature type="compositionally biased region" description="Gly residues" evidence="1">
    <location>
        <begin position="38"/>
        <end position="48"/>
    </location>
</feature>